<protein>
    <submittedName>
        <fullName evidence="1">Putative ovule protein</fullName>
    </submittedName>
</protein>
<dbReference type="AlphaFoldDB" id="A0A0V0GKG2"/>
<reference evidence="1" key="1">
    <citation type="submission" date="2015-12" db="EMBL/GenBank/DDBJ databases">
        <title>Gene expression during late stages of embryo sac development: a critical building block for successful pollen-pistil interactions.</title>
        <authorList>
            <person name="Liu Y."/>
            <person name="Joly V."/>
            <person name="Sabar M."/>
            <person name="Matton D.P."/>
        </authorList>
    </citation>
    <scope>NUCLEOTIDE SEQUENCE</scope>
</reference>
<proteinExistence type="predicted"/>
<sequence length="79" mass="9087">MLLQKSMILSIFRPKEPCMLLRVLQILFTKRITEENITVSFLSESEETTYVLQKHTQCNPTCGVWEGRMYADLTSTSVG</sequence>
<dbReference type="EMBL" id="GEDG01037038">
    <property type="protein sequence ID" value="JAP08362.1"/>
    <property type="molecule type" value="Transcribed_RNA"/>
</dbReference>
<name>A0A0V0GKG2_SOLCH</name>
<accession>A0A0V0GKG2</accession>
<organism evidence="1">
    <name type="scientific">Solanum chacoense</name>
    <name type="common">Chaco potato</name>
    <dbReference type="NCBI Taxonomy" id="4108"/>
    <lineage>
        <taxon>Eukaryota</taxon>
        <taxon>Viridiplantae</taxon>
        <taxon>Streptophyta</taxon>
        <taxon>Embryophyta</taxon>
        <taxon>Tracheophyta</taxon>
        <taxon>Spermatophyta</taxon>
        <taxon>Magnoliopsida</taxon>
        <taxon>eudicotyledons</taxon>
        <taxon>Gunneridae</taxon>
        <taxon>Pentapetalae</taxon>
        <taxon>asterids</taxon>
        <taxon>lamiids</taxon>
        <taxon>Solanales</taxon>
        <taxon>Solanaceae</taxon>
        <taxon>Solanoideae</taxon>
        <taxon>Solaneae</taxon>
        <taxon>Solanum</taxon>
    </lineage>
</organism>
<evidence type="ECO:0000313" key="1">
    <source>
        <dbReference type="EMBL" id="JAP08362.1"/>
    </source>
</evidence>